<evidence type="ECO:0008006" key="3">
    <source>
        <dbReference type="Google" id="ProtNLM"/>
    </source>
</evidence>
<dbReference type="OrthoDB" id="4243634at2"/>
<name>A0A4Y3RW81_9ACTN</name>
<reference evidence="1 2" key="1">
    <citation type="submission" date="2019-06" db="EMBL/GenBank/DDBJ databases">
        <title>Whole genome shotgun sequence of Streptomyces gardneri NBRC 12865.</title>
        <authorList>
            <person name="Hosoyama A."/>
            <person name="Uohara A."/>
            <person name="Ohji S."/>
            <person name="Ichikawa N."/>
        </authorList>
    </citation>
    <scope>NUCLEOTIDE SEQUENCE [LARGE SCALE GENOMIC DNA]</scope>
    <source>
        <strain evidence="1 2">NBRC 12865</strain>
    </source>
</reference>
<protein>
    <recommendedName>
        <fullName evidence="3">Peptidase M16 C-terminal domain-containing protein</fullName>
    </recommendedName>
</protein>
<gene>
    <name evidence="1" type="ORF">SGA01_74070</name>
</gene>
<evidence type="ECO:0000313" key="1">
    <source>
        <dbReference type="EMBL" id="GEB61802.1"/>
    </source>
</evidence>
<dbReference type="AlphaFoldDB" id="A0A4Y3RW81"/>
<dbReference type="RefSeq" id="WP_141302405.1">
    <property type="nucleotide sequence ID" value="NZ_BJMN01000067.1"/>
</dbReference>
<proteinExistence type="predicted"/>
<keyword evidence="2" id="KW-1185">Reference proteome</keyword>
<organism evidence="1 2">
    <name type="scientific">Streptomyces gardneri</name>
    <dbReference type="NCBI Taxonomy" id="66892"/>
    <lineage>
        <taxon>Bacteria</taxon>
        <taxon>Bacillati</taxon>
        <taxon>Actinomycetota</taxon>
        <taxon>Actinomycetes</taxon>
        <taxon>Kitasatosporales</taxon>
        <taxon>Streptomycetaceae</taxon>
        <taxon>Streptomyces</taxon>
    </lineage>
</organism>
<comment type="caution">
    <text evidence="1">The sequence shown here is derived from an EMBL/GenBank/DDBJ whole genome shotgun (WGS) entry which is preliminary data.</text>
</comment>
<dbReference type="Proteomes" id="UP000315226">
    <property type="component" value="Unassembled WGS sequence"/>
</dbReference>
<sequence>MPRPDTRTTRWGEGMDLIARPSHVAATVRVPLARPEDVMAWLCLCEALAGGFTSPLTRAGRHEGTLFRVRLALLPGTAEEAVLALTFTTSGRSEAANTRTVLRALTELADRGEVGAPQWESAARRLATRMATTDPLPPHSTWRRPPYDAYLDDPVAWATRTRPPEGHRQRLAEILRALSARRAGAEGEAC</sequence>
<accession>A0A4Y3RW81</accession>
<dbReference type="EMBL" id="BJMN01000067">
    <property type="protein sequence ID" value="GEB61802.1"/>
    <property type="molecule type" value="Genomic_DNA"/>
</dbReference>
<evidence type="ECO:0000313" key="2">
    <source>
        <dbReference type="Proteomes" id="UP000315226"/>
    </source>
</evidence>